<feature type="transmembrane region" description="Helical" evidence="1">
    <location>
        <begin position="130"/>
        <end position="150"/>
    </location>
</feature>
<sequence>MTRERAVYAGLAALLFIAFLSPWITLDLVFTRRSVSGAALPGQIRAVVQAAESFSAAFTGQRSGAGVWALLTYVLYVIPVAALNLLLRSVTGGRVRTVAAITGALTLTLSALTLLIITRTVGSEGIGLLAGGYWSTLLLGAGLIAAAAALPRTSQPVLTDEQRAALGDRTRQAATQAGTWIADRHTQLAQHAEQRRIEQALGRTLDRSLLAADDTVVAHAGDLVTHDLIHRARQAGVLTALLGSVTQMTAAPVPIDR</sequence>
<comment type="caution">
    <text evidence="2">The sequence shown here is derived from an EMBL/GenBank/DDBJ whole genome shotgun (WGS) entry which is preliminary data.</text>
</comment>
<keyword evidence="1" id="KW-0812">Transmembrane</keyword>
<keyword evidence="3" id="KW-1185">Reference proteome</keyword>
<dbReference type="AlphaFoldDB" id="A0A8H9L9R6"/>
<name>A0A8H9L9R6_9DEIO</name>
<dbReference type="EMBL" id="BMQG01000011">
    <property type="protein sequence ID" value="GGM52198.1"/>
    <property type="molecule type" value="Genomic_DNA"/>
</dbReference>
<reference evidence="3" key="1">
    <citation type="journal article" date="2019" name="Int. J. Syst. Evol. Microbiol.">
        <title>The Global Catalogue of Microorganisms (GCM) 10K type strain sequencing project: providing services to taxonomists for standard genome sequencing and annotation.</title>
        <authorList>
            <consortium name="The Broad Institute Genomics Platform"/>
            <consortium name="The Broad Institute Genome Sequencing Center for Infectious Disease"/>
            <person name="Wu L."/>
            <person name="Ma J."/>
        </authorList>
    </citation>
    <scope>NUCLEOTIDE SEQUENCE [LARGE SCALE GENOMIC DNA]</scope>
    <source>
        <strain evidence="3">JCM 31047</strain>
    </source>
</reference>
<gene>
    <name evidence="2" type="ORF">GCM10008956_30360</name>
</gene>
<feature type="transmembrane region" description="Helical" evidence="1">
    <location>
        <begin position="98"/>
        <end position="118"/>
    </location>
</feature>
<evidence type="ECO:0000313" key="2">
    <source>
        <dbReference type="EMBL" id="GGM52198.1"/>
    </source>
</evidence>
<keyword evidence="1" id="KW-0472">Membrane</keyword>
<proteinExistence type="predicted"/>
<organism evidence="2 3">
    <name type="scientific">Deinococcus arenae</name>
    <dbReference type="NCBI Taxonomy" id="1452751"/>
    <lineage>
        <taxon>Bacteria</taxon>
        <taxon>Thermotogati</taxon>
        <taxon>Deinococcota</taxon>
        <taxon>Deinococci</taxon>
        <taxon>Deinococcales</taxon>
        <taxon>Deinococcaceae</taxon>
        <taxon>Deinococcus</taxon>
    </lineage>
</organism>
<accession>A0A8H9L9R6</accession>
<evidence type="ECO:0000256" key="1">
    <source>
        <dbReference type="SAM" id="Phobius"/>
    </source>
</evidence>
<dbReference type="RefSeq" id="WP_189062608.1">
    <property type="nucleotide sequence ID" value="NZ_BMQG01000011.1"/>
</dbReference>
<feature type="transmembrane region" description="Helical" evidence="1">
    <location>
        <begin position="65"/>
        <end position="86"/>
    </location>
</feature>
<keyword evidence="1" id="KW-1133">Transmembrane helix</keyword>
<evidence type="ECO:0000313" key="3">
    <source>
        <dbReference type="Proteomes" id="UP000600547"/>
    </source>
</evidence>
<protein>
    <submittedName>
        <fullName evidence="2">Uncharacterized protein</fullName>
    </submittedName>
</protein>
<feature type="transmembrane region" description="Helical" evidence="1">
    <location>
        <begin position="7"/>
        <end position="26"/>
    </location>
</feature>
<dbReference type="Proteomes" id="UP000600547">
    <property type="component" value="Unassembled WGS sequence"/>
</dbReference>